<dbReference type="AlphaFoldDB" id="A0A317CC79"/>
<dbReference type="OrthoDB" id="9798122at2"/>
<evidence type="ECO:0000313" key="4">
    <source>
        <dbReference type="Proteomes" id="UP000245506"/>
    </source>
</evidence>
<sequence>MLNKIKVLPLLLCSGFVLQGCNGSSDEPSTVDWPKQTAYAGANVYAGLTAEGAASAALFAGVKATVVASGGTGDLCDVKVSRITYDTVGGKGEAATSSGVVMAPVPTGDNELCSGARPVVLYAHGTNTDTNYDLSQFAIDSTNPASSEAVLLLASYASQGYVVVAPNYAGYADSNLGYHPYLDEAQQSTEMIDALEYARSYSTLLEATMSSDLFVSGLSQGGYVAMATHKALEAKDETVTGSMPVSGPYATLDFMDTVFAGFVNGGATQFAPMLLTALDRANDIYDEPSEVYAEQYAGFADNALPRPGGFDESGLPEYQLFSGEAPAGAQNTAAFGEDHLIADSFRTSYVTDYLTNGAEPVTQVRSLLKDADLRDSWAPSSPLLMCGASTDPVVYHSINSDAMATHWSPYVAGGLVINLDLTDALNPDYPFVGVQQAWQSADIGLADIHGQTGVYCSFAGLALFNQLKSN</sequence>
<name>A0A317CC79_9GAMM</name>
<dbReference type="GO" id="GO:0016042">
    <property type="term" value="P:lipid catabolic process"/>
    <property type="evidence" value="ECO:0007669"/>
    <property type="project" value="InterPro"/>
</dbReference>
<keyword evidence="1" id="KW-0732">Signal</keyword>
<dbReference type="InterPro" id="IPR001375">
    <property type="entry name" value="Peptidase_S9_cat"/>
</dbReference>
<dbReference type="InterPro" id="IPR005152">
    <property type="entry name" value="Lipase_secreted"/>
</dbReference>
<dbReference type="GO" id="GO:0008236">
    <property type="term" value="F:serine-type peptidase activity"/>
    <property type="evidence" value="ECO:0007669"/>
    <property type="project" value="InterPro"/>
</dbReference>
<feature type="signal peptide" evidence="1">
    <location>
        <begin position="1"/>
        <end position="19"/>
    </location>
</feature>
<dbReference type="Proteomes" id="UP000245506">
    <property type="component" value="Unassembled WGS sequence"/>
</dbReference>
<dbReference type="EMBL" id="QGKL01000029">
    <property type="protein sequence ID" value="PWQ96295.1"/>
    <property type="molecule type" value="Genomic_DNA"/>
</dbReference>
<accession>A0A317CC79</accession>
<comment type="caution">
    <text evidence="3">The sequence shown here is derived from an EMBL/GenBank/DDBJ whole genome shotgun (WGS) entry which is preliminary data.</text>
</comment>
<gene>
    <name evidence="3" type="ORF">DKT75_09925</name>
</gene>
<dbReference type="PROSITE" id="PS51257">
    <property type="entry name" value="PROKAR_LIPOPROTEIN"/>
    <property type="match status" value="1"/>
</dbReference>
<evidence type="ECO:0000259" key="2">
    <source>
        <dbReference type="Pfam" id="PF00326"/>
    </source>
</evidence>
<feature type="chain" id="PRO_5016347491" description="Peptidase S9 prolyl oligopeptidase catalytic domain-containing protein" evidence="1">
    <location>
        <begin position="20"/>
        <end position="470"/>
    </location>
</feature>
<evidence type="ECO:0000256" key="1">
    <source>
        <dbReference type="SAM" id="SignalP"/>
    </source>
</evidence>
<evidence type="ECO:0000313" key="3">
    <source>
        <dbReference type="EMBL" id="PWQ96295.1"/>
    </source>
</evidence>
<dbReference type="PANTHER" id="PTHR34853:SF1">
    <property type="entry name" value="LIPASE 5"/>
    <property type="match status" value="1"/>
</dbReference>
<feature type="domain" description="Peptidase S9 prolyl oligopeptidase catalytic" evidence="2">
    <location>
        <begin position="154"/>
        <end position="229"/>
    </location>
</feature>
<dbReference type="GO" id="GO:0006508">
    <property type="term" value="P:proteolysis"/>
    <property type="evidence" value="ECO:0007669"/>
    <property type="project" value="InterPro"/>
</dbReference>
<protein>
    <recommendedName>
        <fullName evidence="2">Peptidase S9 prolyl oligopeptidase catalytic domain-containing protein</fullName>
    </recommendedName>
</protein>
<keyword evidence="4" id="KW-1185">Reference proteome</keyword>
<proteinExistence type="predicted"/>
<dbReference type="PANTHER" id="PTHR34853">
    <property type="match status" value="1"/>
</dbReference>
<dbReference type="GO" id="GO:0004806">
    <property type="term" value="F:triacylglycerol lipase activity"/>
    <property type="evidence" value="ECO:0007669"/>
    <property type="project" value="InterPro"/>
</dbReference>
<organism evidence="3 4">
    <name type="scientific">Leucothrix arctica</name>
    <dbReference type="NCBI Taxonomy" id="1481894"/>
    <lineage>
        <taxon>Bacteria</taxon>
        <taxon>Pseudomonadati</taxon>
        <taxon>Pseudomonadota</taxon>
        <taxon>Gammaproteobacteria</taxon>
        <taxon>Thiotrichales</taxon>
        <taxon>Thiotrichaceae</taxon>
        <taxon>Leucothrix</taxon>
    </lineage>
</organism>
<reference evidence="3 4" key="1">
    <citation type="submission" date="2018-05" db="EMBL/GenBank/DDBJ databases">
        <title>Leucothrix arctica sp. nov., isolated from Arctic seawater.</title>
        <authorList>
            <person name="Choi A."/>
            <person name="Baek K."/>
        </authorList>
    </citation>
    <scope>NUCLEOTIDE SEQUENCE [LARGE SCALE GENOMIC DNA]</scope>
    <source>
        <strain evidence="3 4">IMCC9719</strain>
    </source>
</reference>
<dbReference type="RefSeq" id="WP_109823267.1">
    <property type="nucleotide sequence ID" value="NZ_QGKL01000029.1"/>
</dbReference>
<dbReference type="SUPFAM" id="SSF53474">
    <property type="entry name" value="alpha/beta-Hydrolases"/>
    <property type="match status" value="1"/>
</dbReference>
<dbReference type="Pfam" id="PF00326">
    <property type="entry name" value="Peptidase_S9"/>
    <property type="match status" value="1"/>
</dbReference>
<dbReference type="Gene3D" id="1.10.260.160">
    <property type="match status" value="1"/>
</dbReference>
<dbReference type="InterPro" id="IPR029058">
    <property type="entry name" value="AB_hydrolase_fold"/>
</dbReference>
<dbReference type="Gene3D" id="3.40.50.1820">
    <property type="entry name" value="alpha/beta hydrolase"/>
    <property type="match status" value="1"/>
</dbReference>